<evidence type="ECO:0000313" key="3">
    <source>
        <dbReference type="Proteomes" id="UP000092600"/>
    </source>
</evidence>
<protein>
    <submittedName>
        <fullName evidence="2">Uncharacterized protein</fullName>
    </submittedName>
</protein>
<proteinExistence type="predicted"/>
<comment type="caution">
    <text evidence="2">The sequence shown here is derived from an EMBL/GenBank/DDBJ whole genome shotgun (WGS) entry which is preliminary data.</text>
</comment>
<dbReference type="AlphaFoldDB" id="A0A199VHG7"/>
<feature type="region of interest" description="Disordered" evidence="1">
    <location>
        <begin position="1"/>
        <end position="22"/>
    </location>
</feature>
<sequence>MRVRTNPAENAVSEDAPPLPSKKLRRPLKSLVPRRTPTPVVWWWWLIAKEGIGSTGAIRSLGRLRFDSCC</sequence>
<organism evidence="2 3">
    <name type="scientific">Ananas comosus</name>
    <name type="common">Pineapple</name>
    <name type="synonym">Ananas ananas</name>
    <dbReference type="NCBI Taxonomy" id="4615"/>
    <lineage>
        <taxon>Eukaryota</taxon>
        <taxon>Viridiplantae</taxon>
        <taxon>Streptophyta</taxon>
        <taxon>Embryophyta</taxon>
        <taxon>Tracheophyta</taxon>
        <taxon>Spermatophyta</taxon>
        <taxon>Magnoliopsida</taxon>
        <taxon>Liliopsida</taxon>
        <taxon>Poales</taxon>
        <taxon>Bromeliaceae</taxon>
        <taxon>Bromelioideae</taxon>
        <taxon>Ananas</taxon>
    </lineage>
</organism>
<reference evidence="2 3" key="1">
    <citation type="journal article" date="2016" name="DNA Res.">
        <title>The draft genome of MD-2 pineapple using hybrid error correction of long reads.</title>
        <authorList>
            <person name="Redwan R.M."/>
            <person name="Saidin A."/>
            <person name="Kumar S.V."/>
        </authorList>
    </citation>
    <scope>NUCLEOTIDE SEQUENCE [LARGE SCALE GENOMIC DNA]</scope>
    <source>
        <strain evidence="3">cv. MD2</strain>
        <tissue evidence="2">Leaf</tissue>
    </source>
</reference>
<name>A0A199VHG7_ANACO</name>
<evidence type="ECO:0000313" key="2">
    <source>
        <dbReference type="EMBL" id="OAY76549.1"/>
    </source>
</evidence>
<evidence type="ECO:0000256" key="1">
    <source>
        <dbReference type="SAM" id="MobiDB-lite"/>
    </source>
</evidence>
<gene>
    <name evidence="2" type="ORF">ACMD2_03501</name>
</gene>
<dbReference type="Proteomes" id="UP000092600">
    <property type="component" value="Unassembled WGS sequence"/>
</dbReference>
<accession>A0A199VHG7</accession>
<dbReference type="EMBL" id="LSRQ01001777">
    <property type="protein sequence ID" value="OAY76549.1"/>
    <property type="molecule type" value="Genomic_DNA"/>
</dbReference>